<sequence>MLMTMGTPRAPLTADDYRGVPAEDAERLRDWNAHVPDVITWLRERSGLILDSSAESLRGLWIWAMDHIAHGGAGLAVPHEVPPWTRWRPYRYASERELPYQLWLWGALSAYFGEVFIAFCTLPEVEWRIFRHSVQSVMNQGEFVLLRPAHIKRNKPRNWICPHQTVGVLLEAQSMDVNSQDGFPVGRDDPGRLQALLFMRLREFGEGVAELTAPAAESDKDPGGTLRGMLDAPQVGVARLVCPPRWVAIPDGLDDDDFTFTTEEVCEGIGFAGQGGHWSMLRLHPTRC</sequence>
<reference evidence="1 2" key="1">
    <citation type="submission" date="2021-05" db="EMBL/GenBank/DDBJ databases">
        <title>Kineosporia and Streptomyces sp. nov. two new marine actinobacteria isolated from Coral.</title>
        <authorList>
            <person name="Buangrab K."/>
            <person name="Sutthacheep M."/>
            <person name="Yeemin T."/>
            <person name="Harunari E."/>
            <person name="Igarashi Y."/>
            <person name="Kanchanasin P."/>
            <person name="Tanasupawat S."/>
            <person name="Phongsopitanun W."/>
        </authorList>
    </citation>
    <scope>NUCLEOTIDE SEQUENCE [LARGE SCALE GENOMIC DNA]</scope>
    <source>
        <strain evidence="1 2">J2-2</strain>
    </source>
</reference>
<dbReference type="EMBL" id="JAHBAY010000005">
    <property type="protein sequence ID" value="MBT0770243.1"/>
    <property type="molecule type" value="Genomic_DNA"/>
</dbReference>
<name>A0ABS5THA1_9ACTN</name>
<keyword evidence="2" id="KW-1185">Reference proteome</keyword>
<gene>
    <name evidence="1" type="ORF">KIH74_14980</name>
</gene>
<organism evidence="1 2">
    <name type="scientific">Kineosporia corallincola</name>
    <dbReference type="NCBI Taxonomy" id="2835133"/>
    <lineage>
        <taxon>Bacteria</taxon>
        <taxon>Bacillati</taxon>
        <taxon>Actinomycetota</taxon>
        <taxon>Actinomycetes</taxon>
        <taxon>Kineosporiales</taxon>
        <taxon>Kineosporiaceae</taxon>
        <taxon>Kineosporia</taxon>
    </lineage>
</organism>
<dbReference type="Proteomes" id="UP001197247">
    <property type="component" value="Unassembled WGS sequence"/>
</dbReference>
<accession>A0ABS5THA1</accession>
<comment type="caution">
    <text evidence="1">The sequence shown here is derived from an EMBL/GenBank/DDBJ whole genome shotgun (WGS) entry which is preliminary data.</text>
</comment>
<proteinExistence type="predicted"/>
<evidence type="ECO:0000313" key="2">
    <source>
        <dbReference type="Proteomes" id="UP001197247"/>
    </source>
</evidence>
<evidence type="ECO:0000313" key="1">
    <source>
        <dbReference type="EMBL" id="MBT0770243.1"/>
    </source>
</evidence>
<dbReference type="RefSeq" id="WP_214156531.1">
    <property type="nucleotide sequence ID" value="NZ_JAHBAY010000005.1"/>
</dbReference>
<protein>
    <submittedName>
        <fullName evidence="1">Uncharacterized protein</fullName>
    </submittedName>
</protein>